<evidence type="ECO:0000259" key="5">
    <source>
        <dbReference type="PROSITE" id="PS51184"/>
    </source>
</evidence>
<dbReference type="PROSITE" id="PS51184">
    <property type="entry name" value="JMJC"/>
    <property type="match status" value="1"/>
</dbReference>
<sequence>MTDVPTSQAPDSEDQPVLPLLGDPARFAQGWPRTPYRRVGTAAPLRSVLSWSDLDDLVNRRTLQTPAFRMARNGSVLPIGTLTRAPHTTTQNVTGLADSAAILRELGEGATLILQGLNRSWSPIGALSRRLSSEIGHAVFVNAYLTPRATQGFGAHQDSQHAWLVQCQGSKTWQLWAPDDDPEHDPPDWTLQLDEGDVLWIPRGWWHSGSSGDRPSLHLTFAVWATTVQDVLKSLTSELAFEPALAEELPPRALHEAAAARSAVGETAVRLAELLARTDVPGLTQRLLTTHLQRFDPLPGPDLAGALGVDDPMLHAHPEAVLHTAVDGPQVRLRTADSEVVMTAEQAAACRTLLARTGGFRPDERDRHRLGDKLLGQLVDARLLCSGHHG</sequence>
<dbReference type="GO" id="GO:0046872">
    <property type="term" value="F:metal ion binding"/>
    <property type="evidence" value="ECO:0007669"/>
    <property type="project" value="UniProtKB-KW"/>
</dbReference>
<dbReference type="InterPro" id="IPR039994">
    <property type="entry name" value="NO66-like"/>
</dbReference>
<gene>
    <name evidence="6" type="ORF">DN069_32245</name>
</gene>
<evidence type="ECO:0000313" key="6">
    <source>
        <dbReference type="EMBL" id="RAG81527.1"/>
    </source>
</evidence>
<dbReference type="PANTHER" id="PTHR13096:SF9">
    <property type="entry name" value="BIFUNCTIONAL LYSINE-SPECIFIC DEMETHYLASE AND HISTIDYL-HYDROXYLASE"/>
    <property type="match status" value="1"/>
</dbReference>
<keyword evidence="2" id="KW-0479">Metal-binding</keyword>
<protein>
    <recommendedName>
        <fullName evidence="5">JmjC domain-containing protein</fullName>
    </recommendedName>
</protein>
<dbReference type="Proteomes" id="UP000248889">
    <property type="component" value="Unassembled WGS sequence"/>
</dbReference>
<feature type="domain" description="JmjC" evidence="5">
    <location>
        <begin position="111"/>
        <end position="240"/>
    </location>
</feature>
<evidence type="ECO:0000256" key="1">
    <source>
        <dbReference type="ARBA" id="ARBA00001954"/>
    </source>
</evidence>
<accession>A0A2X0IAI8</accession>
<dbReference type="GO" id="GO:0032453">
    <property type="term" value="F:histone H3K4 demethylase activity"/>
    <property type="evidence" value="ECO:0007669"/>
    <property type="project" value="TreeGrafter"/>
</dbReference>
<dbReference type="AlphaFoldDB" id="A0A2X0IAI8"/>
<keyword evidence="7" id="KW-1185">Reference proteome</keyword>
<proteinExistence type="predicted"/>
<keyword evidence="3" id="KW-0408">Iron</keyword>
<dbReference type="SUPFAM" id="SSF51197">
    <property type="entry name" value="Clavaminate synthase-like"/>
    <property type="match status" value="1"/>
</dbReference>
<dbReference type="Pfam" id="PF08007">
    <property type="entry name" value="JmjC_2"/>
    <property type="match status" value="1"/>
</dbReference>
<dbReference type="OrthoDB" id="9764016at2"/>
<dbReference type="EMBL" id="QKYN01000154">
    <property type="protein sequence ID" value="RAG81527.1"/>
    <property type="molecule type" value="Genomic_DNA"/>
</dbReference>
<reference evidence="6 7" key="1">
    <citation type="submission" date="2018-06" db="EMBL/GenBank/DDBJ databases">
        <title>Streptacidiphilus pinicola sp. nov., isolated from pine grove soil.</title>
        <authorList>
            <person name="Roh S.G."/>
            <person name="Park S."/>
            <person name="Kim M.-K."/>
            <person name="Yun B.-R."/>
            <person name="Park J."/>
            <person name="Kim M.J."/>
            <person name="Kim Y.S."/>
            <person name="Kim S.B."/>
        </authorList>
    </citation>
    <scope>NUCLEOTIDE SEQUENCE [LARGE SCALE GENOMIC DNA]</scope>
    <source>
        <strain evidence="6 7">MMS16-CNU450</strain>
    </source>
</reference>
<dbReference type="InterPro" id="IPR003347">
    <property type="entry name" value="JmjC_dom"/>
</dbReference>
<evidence type="ECO:0000256" key="2">
    <source>
        <dbReference type="ARBA" id="ARBA00022723"/>
    </source>
</evidence>
<feature type="region of interest" description="Disordered" evidence="4">
    <location>
        <begin position="1"/>
        <end position="24"/>
    </location>
</feature>
<evidence type="ECO:0000313" key="7">
    <source>
        <dbReference type="Proteomes" id="UP000248889"/>
    </source>
</evidence>
<dbReference type="GO" id="GO:0051864">
    <property type="term" value="F:histone H3K36 demethylase activity"/>
    <property type="evidence" value="ECO:0007669"/>
    <property type="project" value="TreeGrafter"/>
</dbReference>
<evidence type="ECO:0000256" key="4">
    <source>
        <dbReference type="SAM" id="MobiDB-lite"/>
    </source>
</evidence>
<comment type="caution">
    <text evidence="6">The sequence shown here is derived from an EMBL/GenBank/DDBJ whole genome shotgun (WGS) entry which is preliminary data.</text>
</comment>
<organism evidence="6 7">
    <name type="scientific">Streptacidiphilus pinicola</name>
    <dbReference type="NCBI Taxonomy" id="2219663"/>
    <lineage>
        <taxon>Bacteria</taxon>
        <taxon>Bacillati</taxon>
        <taxon>Actinomycetota</taxon>
        <taxon>Actinomycetes</taxon>
        <taxon>Kitasatosporales</taxon>
        <taxon>Streptomycetaceae</taxon>
        <taxon>Streptacidiphilus</taxon>
    </lineage>
</organism>
<feature type="compositionally biased region" description="Polar residues" evidence="4">
    <location>
        <begin position="1"/>
        <end position="10"/>
    </location>
</feature>
<comment type="cofactor">
    <cofactor evidence="1">
        <name>Fe(2+)</name>
        <dbReference type="ChEBI" id="CHEBI:29033"/>
    </cofactor>
</comment>
<dbReference type="PANTHER" id="PTHR13096">
    <property type="entry name" value="MINA53 MYC INDUCED NUCLEAR ANTIGEN"/>
    <property type="match status" value="1"/>
</dbReference>
<name>A0A2X0IAI8_9ACTN</name>
<dbReference type="Gene3D" id="2.60.120.650">
    <property type="entry name" value="Cupin"/>
    <property type="match status" value="1"/>
</dbReference>
<evidence type="ECO:0000256" key="3">
    <source>
        <dbReference type="ARBA" id="ARBA00023004"/>
    </source>
</evidence>